<evidence type="ECO:0000313" key="2">
    <source>
        <dbReference type="Proteomes" id="UP000789524"/>
    </source>
</evidence>
<accession>A0A8J2RB58</accession>
<keyword evidence="2" id="KW-1185">Reference proteome</keyword>
<proteinExistence type="predicted"/>
<dbReference type="Gene3D" id="2.40.128.20">
    <property type="match status" value="1"/>
</dbReference>
<name>A0A8J2RB58_9NEOP</name>
<dbReference type="AlphaFoldDB" id="A0A8J2RB58"/>
<dbReference type="Proteomes" id="UP000789524">
    <property type="component" value="Unassembled WGS sequence"/>
</dbReference>
<dbReference type="EMBL" id="CAKASE010000082">
    <property type="protein sequence ID" value="CAG9584867.1"/>
    <property type="molecule type" value="Genomic_DNA"/>
</dbReference>
<evidence type="ECO:0000313" key="1">
    <source>
        <dbReference type="EMBL" id="CAG9584867.1"/>
    </source>
</evidence>
<sequence>MWFSGKKFRRIRCENIDKVLAATNPNEDIVQMLKAKAPLVTYTINDGNILHMELEIEGKRLSHVFKLGEEQEMQKKDGSKVKITYSLEGDSILHQVIKMDERTAYFKREFKENGVIMVNAFNQSIYIFIKECCVSYTIYNSRTAVGLFLKICGEIA</sequence>
<dbReference type="InterPro" id="IPR012674">
    <property type="entry name" value="Calycin"/>
</dbReference>
<dbReference type="CDD" id="cd00742">
    <property type="entry name" value="FABP"/>
    <property type="match status" value="1"/>
</dbReference>
<reference evidence="1" key="1">
    <citation type="submission" date="2021-09" db="EMBL/GenBank/DDBJ databases">
        <authorList>
            <person name="Martin H S."/>
        </authorList>
    </citation>
    <scope>NUCLEOTIDE SEQUENCE</scope>
</reference>
<comment type="caution">
    <text evidence="1">The sequence shown here is derived from an EMBL/GenBank/DDBJ whole genome shotgun (WGS) entry which is preliminary data.</text>
</comment>
<protein>
    <submittedName>
        <fullName evidence="1">(African queen) hypothetical protein</fullName>
    </submittedName>
</protein>
<organism evidence="1 2">
    <name type="scientific">Danaus chrysippus</name>
    <name type="common">African queen</name>
    <dbReference type="NCBI Taxonomy" id="151541"/>
    <lineage>
        <taxon>Eukaryota</taxon>
        <taxon>Metazoa</taxon>
        <taxon>Ecdysozoa</taxon>
        <taxon>Arthropoda</taxon>
        <taxon>Hexapoda</taxon>
        <taxon>Insecta</taxon>
        <taxon>Pterygota</taxon>
        <taxon>Neoptera</taxon>
        <taxon>Endopterygota</taxon>
        <taxon>Lepidoptera</taxon>
        <taxon>Glossata</taxon>
        <taxon>Ditrysia</taxon>
        <taxon>Papilionoidea</taxon>
        <taxon>Nymphalidae</taxon>
        <taxon>Danainae</taxon>
        <taxon>Danaini</taxon>
        <taxon>Danaina</taxon>
        <taxon>Danaus</taxon>
        <taxon>Anosia</taxon>
    </lineage>
</organism>
<dbReference type="SUPFAM" id="SSF50814">
    <property type="entry name" value="Lipocalins"/>
    <property type="match status" value="1"/>
</dbReference>
<dbReference type="OrthoDB" id="9971011at2759"/>
<gene>
    <name evidence="1" type="ORF">DCHRY22_LOCUS15376</name>
</gene>